<keyword evidence="1" id="KW-0812">Transmembrane</keyword>
<feature type="transmembrane region" description="Helical" evidence="1">
    <location>
        <begin position="81"/>
        <end position="104"/>
    </location>
</feature>
<dbReference type="OrthoDB" id="1786466at2"/>
<accession>A0A1H2VP77</accession>
<evidence type="ECO:0008006" key="4">
    <source>
        <dbReference type="Google" id="ProtNLM"/>
    </source>
</evidence>
<proteinExistence type="predicted"/>
<organism evidence="2 3">
    <name type="scientific">Marininema mesophilum</name>
    <dbReference type="NCBI Taxonomy" id="1048340"/>
    <lineage>
        <taxon>Bacteria</taxon>
        <taxon>Bacillati</taxon>
        <taxon>Bacillota</taxon>
        <taxon>Bacilli</taxon>
        <taxon>Bacillales</taxon>
        <taxon>Thermoactinomycetaceae</taxon>
        <taxon>Marininema</taxon>
    </lineage>
</organism>
<feature type="transmembrane region" description="Helical" evidence="1">
    <location>
        <begin position="39"/>
        <end position="60"/>
    </location>
</feature>
<keyword evidence="1" id="KW-0472">Membrane</keyword>
<dbReference type="STRING" id="1048340.SAMN05444487_105168"/>
<feature type="transmembrane region" description="Helical" evidence="1">
    <location>
        <begin position="124"/>
        <end position="148"/>
    </location>
</feature>
<keyword evidence="1" id="KW-1133">Transmembrane helix</keyword>
<feature type="transmembrane region" description="Helical" evidence="1">
    <location>
        <begin position="206"/>
        <end position="227"/>
    </location>
</feature>
<keyword evidence="3" id="KW-1185">Reference proteome</keyword>
<dbReference type="Proteomes" id="UP000198534">
    <property type="component" value="Unassembled WGS sequence"/>
</dbReference>
<feature type="transmembrane region" description="Helical" evidence="1">
    <location>
        <begin position="160"/>
        <end position="186"/>
    </location>
</feature>
<protein>
    <recommendedName>
        <fullName evidence="4">ABC-2 family transporter protein</fullName>
    </recommendedName>
</protein>
<gene>
    <name evidence="2" type="ORF">SAMN05444487_105168</name>
</gene>
<evidence type="ECO:0000313" key="3">
    <source>
        <dbReference type="Proteomes" id="UP000198534"/>
    </source>
</evidence>
<sequence length="233" mass="26797">MISLLKKDFRVIRFRFYGVLVAILLINFLSYFATNNHIGLSQLPLLLCIVYIPLFVWASLHTESTQLHQWLHSPASAWKLLCSKVTIAILTFILVFALSVSILIGLYSMGDGSMDISPPNSTLLIYLIGLLFLLMTLSIVSLICLLWTIYHWLRRFTEKWAWVITTLLLFLYIRLIGFLPKTFMFIDFVQLRKTNSLTNENLEAFVGNLLLNLLIIAIQLVAACWILDRKVEV</sequence>
<evidence type="ECO:0000313" key="2">
    <source>
        <dbReference type="EMBL" id="SDW70172.1"/>
    </source>
</evidence>
<reference evidence="2 3" key="1">
    <citation type="submission" date="2016-10" db="EMBL/GenBank/DDBJ databases">
        <authorList>
            <person name="de Groot N.N."/>
        </authorList>
    </citation>
    <scope>NUCLEOTIDE SEQUENCE [LARGE SCALE GENOMIC DNA]</scope>
    <source>
        <strain evidence="2 3">DSM 45610</strain>
    </source>
</reference>
<evidence type="ECO:0000256" key="1">
    <source>
        <dbReference type="SAM" id="Phobius"/>
    </source>
</evidence>
<feature type="transmembrane region" description="Helical" evidence="1">
    <location>
        <begin position="12"/>
        <end position="33"/>
    </location>
</feature>
<dbReference type="EMBL" id="FNNQ01000005">
    <property type="protein sequence ID" value="SDW70172.1"/>
    <property type="molecule type" value="Genomic_DNA"/>
</dbReference>
<dbReference type="RefSeq" id="WP_091738273.1">
    <property type="nucleotide sequence ID" value="NZ_FNNQ01000005.1"/>
</dbReference>
<name>A0A1H2VP77_9BACL</name>
<dbReference type="AlphaFoldDB" id="A0A1H2VP77"/>